<keyword evidence="3" id="KW-1185">Reference proteome</keyword>
<evidence type="ECO:0000256" key="1">
    <source>
        <dbReference type="SAM" id="SignalP"/>
    </source>
</evidence>
<sequence>MKNTFIISALCSLASYASGQVAINKENITGTSTVLDFNNTTGNSKGIILSSVDSAPVLTANNNGTFLFDKTDKKIKMYENNTWTALSNIGDSSQIIPNPSTESGSNQGVIIGKNTSSAIGVLVLESQDKAVLLPQINTPHTTVKSPYPGMMCYDTASKSLAVFDGSSWNYWK</sequence>
<feature type="chain" id="PRO_5016348152" evidence="1">
    <location>
        <begin position="18"/>
        <end position="172"/>
    </location>
</feature>
<evidence type="ECO:0000313" key="2">
    <source>
        <dbReference type="EMBL" id="PWN67664.1"/>
    </source>
</evidence>
<organism evidence="2 3">
    <name type="scientific">Chryseobacterium oncorhynchi</name>
    <dbReference type="NCBI Taxonomy" id="741074"/>
    <lineage>
        <taxon>Bacteria</taxon>
        <taxon>Pseudomonadati</taxon>
        <taxon>Bacteroidota</taxon>
        <taxon>Flavobacteriia</taxon>
        <taxon>Flavobacteriales</taxon>
        <taxon>Weeksellaceae</taxon>
        <taxon>Chryseobacterium group</taxon>
        <taxon>Chryseobacterium</taxon>
    </lineage>
</organism>
<keyword evidence="1" id="KW-0732">Signal</keyword>
<gene>
    <name evidence="2" type="ORF">C1638_003475</name>
</gene>
<dbReference type="EMBL" id="PPEI02000001">
    <property type="protein sequence ID" value="PWN67664.1"/>
    <property type="molecule type" value="Genomic_DNA"/>
</dbReference>
<dbReference type="AlphaFoldDB" id="A0A316X2A5"/>
<dbReference type="OrthoDB" id="705292at2"/>
<accession>A0A316X2A5</accession>
<evidence type="ECO:0000313" key="3">
    <source>
        <dbReference type="Proteomes" id="UP000236182"/>
    </source>
</evidence>
<proteinExistence type="predicted"/>
<reference evidence="2" key="1">
    <citation type="submission" date="2018-04" db="EMBL/GenBank/DDBJ databases">
        <title>Draft Genome Sequences of Chryseobacterium lactis NCTC11390T isolated from milk, Chryseobacterium oncorhynchi 701B-08T from rainbow trout, and Chryseobacterium viscerum 687B-08T from diseased fish.</title>
        <authorList>
            <person name="Jeong J.-J."/>
            <person name="Lee Y.J."/>
            <person name="Pathiraja D."/>
            <person name="Park B."/>
            <person name="Choi I.-G."/>
            <person name="Kim K.D."/>
        </authorList>
    </citation>
    <scope>NUCLEOTIDE SEQUENCE [LARGE SCALE GENOMIC DNA]</scope>
    <source>
        <strain evidence="2">701B-08</strain>
    </source>
</reference>
<protein>
    <submittedName>
        <fullName evidence="2">Uncharacterized protein</fullName>
    </submittedName>
</protein>
<dbReference type="Proteomes" id="UP000236182">
    <property type="component" value="Unassembled WGS sequence"/>
</dbReference>
<comment type="caution">
    <text evidence="2">The sequence shown here is derived from an EMBL/GenBank/DDBJ whole genome shotgun (WGS) entry which is preliminary data.</text>
</comment>
<name>A0A316X2A5_9FLAO</name>
<dbReference type="RefSeq" id="WP_109618213.1">
    <property type="nucleotide sequence ID" value="NZ_PPEI02000001.1"/>
</dbReference>
<feature type="signal peptide" evidence="1">
    <location>
        <begin position="1"/>
        <end position="17"/>
    </location>
</feature>